<accession>A0A9W8XSJ3</accession>
<organism evidence="2 3">
    <name type="scientific">Didymosphaeria variabile</name>
    <dbReference type="NCBI Taxonomy" id="1932322"/>
    <lineage>
        <taxon>Eukaryota</taxon>
        <taxon>Fungi</taxon>
        <taxon>Dikarya</taxon>
        <taxon>Ascomycota</taxon>
        <taxon>Pezizomycotina</taxon>
        <taxon>Dothideomycetes</taxon>
        <taxon>Pleosporomycetidae</taxon>
        <taxon>Pleosporales</taxon>
        <taxon>Massarineae</taxon>
        <taxon>Didymosphaeriaceae</taxon>
        <taxon>Didymosphaeria</taxon>
    </lineage>
</organism>
<dbReference type="EMBL" id="JAPEUX010000002">
    <property type="protein sequence ID" value="KAJ4357749.1"/>
    <property type="molecule type" value="Genomic_DNA"/>
</dbReference>
<name>A0A9W8XSJ3_9PLEO</name>
<dbReference type="OrthoDB" id="538336at2759"/>
<dbReference type="RefSeq" id="XP_056074608.1">
    <property type="nucleotide sequence ID" value="XM_056211135.1"/>
</dbReference>
<sequence length="142" mass="16376">MPFIDVNRGFQGYAGITLETSPDSGRLLQTFRGATVLQAERSASALVIDKLSEHLLSRDDFLKRQGILKVLRKEKLFDKEQQSDLSRPGRYPKQSSGWVRRDGWDHEDHKMADYLDDEISPFHLHMTMFRTQAQLEVELNAV</sequence>
<evidence type="ECO:0000256" key="1">
    <source>
        <dbReference type="SAM" id="MobiDB-lite"/>
    </source>
</evidence>
<evidence type="ECO:0000313" key="3">
    <source>
        <dbReference type="Proteomes" id="UP001140513"/>
    </source>
</evidence>
<evidence type="ECO:0000313" key="2">
    <source>
        <dbReference type="EMBL" id="KAJ4357749.1"/>
    </source>
</evidence>
<dbReference type="AlphaFoldDB" id="A0A9W8XSJ3"/>
<reference evidence="2" key="1">
    <citation type="submission" date="2022-10" db="EMBL/GenBank/DDBJ databases">
        <title>Tapping the CABI collections for fungal endophytes: first genome assemblies for Collariella, Neodidymelliopsis, Ascochyta clinopodiicola, Didymella pomorum, Didymosphaeria variabile, Neocosmospora piperis and Neocucurbitaria cava.</title>
        <authorList>
            <person name="Hill R."/>
        </authorList>
    </citation>
    <scope>NUCLEOTIDE SEQUENCE</scope>
    <source>
        <strain evidence="2">IMI 356815</strain>
    </source>
</reference>
<proteinExistence type="predicted"/>
<comment type="caution">
    <text evidence="2">The sequence shown here is derived from an EMBL/GenBank/DDBJ whole genome shotgun (WGS) entry which is preliminary data.</text>
</comment>
<protein>
    <submittedName>
        <fullName evidence="2">Uncharacterized protein</fullName>
    </submittedName>
</protein>
<dbReference type="Proteomes" id="UP001140513">
    <property type="component" value="Unassembled WGS sequence"/>
</dbReference>
<feature type="region of interest" description="Disordered" evidence="1">
    <location>
        <begin position="79"/>
        <end position="99"/>
    </location>
</feature>
<keyword evidence="3" id="KW-1185">Reference proteome</keyword>
<dbReference type="GeneID" id="80905855"/>
<gene>
    <name evidence="2" type="ORF">N0V89_002325</name>
</gene>